<dbReference type="RefSeq" id="WP_160365836.1">
    <property type="nucleotide sequence ID" value="NZ_JACEIB010000006.1"/>
</dbReference>
<evidence type="ECO:0000313" key="3">
    <source>
        <dbReference type="Proteomes" id="UP000570166"/>
    </source>
</evidence>
<dbReference type="PANTHER" id="PTHR33490">
    <property type="entry name" value="BLR5614 PROTEIN-RELATED"/>
    <property type="match status" value="1"/>
</dbReference>
<reference evidence="2 3" key="1">
    <citation type="submission" date="2020-07" db="EMBL/GenBank/DDBJ databases">
        <authorList>
            <person name="Sun Q."/>
        </authorList>
    </citation>
    <scope>NUCLEOTIDE SEQUENCE [LARGE SCALE GENOMIC DNA]</scope>
    <source>
        <strain evidence="2 3">CGMCC 1.13654</strain>
    </source>
</reference>
<dbReference type="Gene3D" id="3.10.620.30">
    <property type="match status" value="1"/>
</dbReference>
<gene>
    <name evidence="2" type="ORF">HZF05_09560</name>
</gene>
<dbReference type="Pfam" id="PF08379">
    <property type="entry name" value="Bact_transglu_N"/>
    <property type="match status" value="1"/>
</dbReference>
<sequence>MHLTIHHETRYRYARPVTLQPHVLIITPRDGGDLTTISRSLRCEPHADVAWSLDVVGNLIATATFAEPTSELSIIAEATIEHRAPEWPIFAIEPSAHFYPFAYSLDEIIDLAALAQPDWLTPGGDQVGTWARSFVMVAGTDTLTLLKDLNAGLLQAITYRVRDEEGTQSPAETLTQKSGSCRDIAALFIEAARHLNFGARAVSGYLIEDGQSQDDGGATHAWAEIYLPGAGWIAFDPTHNRVGSAHLIPVAFARTNRQIMPVSGGYLGAAADFASMDVIVRVQPEEGRLLATQ</sequence>
<name>A0A838L5A5_9SPHN</name>
<feature type="domain" description="Transglutaminase-like" evidence="1">
    <location>
        <begin position="173"/>
        <end position="239"/>
    </location>
</feature>
<dbReference type="SUPFAM" id="SSF54001">
    <property type="entry name" value="Cysteine proteinases"/>
    <property type="match status" value="1"/>
</dbReference>
<dbReference type="SMART" id="SM00460">
    <property type="entry name" value="TGc"/>
    <property type="match status" value="1"/>
</dbReference>
<dbReference type="EMBL" id="JACEIB010000006">
    <property type="protein sequence ID" value="MBA2934344.1"/>
    <property type="molecule type" value="Genomic_DNA"/>
</dbReference>
<evidence type="ECO:0000313" key="2">
    <source>
        <dbReference type="EMBL" id="MBA2934344.1"/>
    </source>
</evidence>
<dbReference type="Proteomes" id="UP000570166">
    <property type="component" value="Unassembled WGS sequence"/>
</dbReference>
<dbReference type="InterPro" id="IPR002931">
    <property type="entry name" value="Transglutaminase-like"/>
</dbReference>
<dbReference type="AlphaFoldDB" id="A0A838L5A5"/>
<accession>A0A838L5A5</accession>
<comment type="caution">
    <text evidence="2">The sequence shown here is derived from an EMBL/GenBank/DDBJ whole genome shotgun (WGS) entry which is preliminary data.</text>
</comment>
<protein>
    <submittedName>
        <fullName evidence="2">Transglutaminase family protein</fullName>
    </submittedName>
</protein>
<dbReference type="Pfam" id="PF01841">
    <property type="entry name" value="Transglut_core"/>
    <property type="match status" value="1"/>
</dbReference>
<dbReference type="PANTHER" id="PTHR33490:SF1">
    <property type="entry name" value="SLL1233 PROTEIN"/>
    <property type="match status" value="1"/>
</dbReference>
<organism evidence="2 3">
    <name type="scientific">Sphingomonas chungangi</name>
    <dbReference type="NCBI Taxonomy" id="2683589"/>
    <lineage>
        <taxon>Bacteria</taxon>
        <taxon>Pseudomonadati</taxon>
        <taxon>Pseudomonadota</taxon>
        <taxon>Alphaproteobacteria</taxon>
        <taxon>Sphingomonadales</taxon>
        <taxon>Sphingomonadaceae</taxon>
        <taxon>Sphingomonas</taxon>
    </lineage>
</organism>
<keyword evidence="3" id="KW-1185">Reference proteome</keyword>
<proteinExistence type="predicted"/>
<dbReference type="InterPro" id="IPR038765">
    <property type="entry name" value="Papain-like_cys_pep_sf"/>
</dbReference>
<evidence type="ECO:0000259" key="1">
    <source>
        <dbReference type="SMART" id="SM00460"/>
    </source>
</evidence>
<dbReference type="InterPro" id="IPR013589">
    <property type="entry name" value="Bac_transglu_N"/>
</dbReference>